<dbReference type="Proteomes" id="UP000467840">
    <property type="component" value="Chromosome 18"/>
</dbReference>
<dbReference type="EMBL" id="JAAGAX010000012">
    <property type="protein sequence ID" value="KAF2296982.1"/>
    <property type="molecule type" value="Genomic_DNA"/>
</dbReference>
<reference evidence="1 2" key="1">
    <citation type="journal article" date="2020" name="Mol. Plant">
        <title>The Chromosome-Based Rubber Tree Genome Provides New Insights into Spurge Genome Evolution and Rubber Biosynthesis.</title>
        <authorList>
            <person name="Liu J."/>
            <person name="Shi C."/>
            <person name="Shi C.C."/>
            <person name="Li W."/>
            <person name="Zhang Q.J."/>
            <person name="Zhang Y."/>
            <person name="Li K."/>
            <person name="Lu H.F."/>
            <person name="Shi C."/>
            <person name="Zhu S.T."/>
            <person name="Xiao Z.Y."/>
            <person name="Nan H."/>
            <person name="Yue Y."/>
            <person name="Zhu X.G."/>
            <person name="Wu Y."/>
            <person name="Hong X.N."/>
            <person name="Fan G.Y."/>
            <person name="Tong Y."/>
            <person name="Zhang D."/>
            <person name="Mao C.L."/>
            <person name="Liu Y.L."/>
            <person name="Hao S.J."/>
            <person name="Liu W.Q."/>
            <person name="Lv M.Q."/>
            <person name="Zhang H.B."/>
            <person name="Liu Y."/>
            <person name="Hu-Tang G.R."/>
            <person name="Wang J.P."/>
            <person name="Wang J.H."/>
            <person name="Sun Y.H."/>
            <person name="Ni S.B."/>
            <person name="Chen W.B."/>
            <person name="Zhang X.C."/>
            <person name="Jiao Y.N."/>
            <person name="Eichler E.E."/>
            <person name="Li G.H."/>
            <person name="Liu X."/>
            <person name="Gao L.Z."/>
        </authorList>
    </citation>
    <scope>NUCLEOTIDE SEQUENCE [LARGE SCALE GENOMIC DNA]</scope>
    <source>
        <strain evidence="2">cv. GT1</strain>
        <tissue evidence="1">Leaf</tissue>
    </source>
</reference>
<sequence length="149" mass="17112">MELILRSMLQVVGRNEFGRPKLCKMHDLLREIGLSISEGEKFGVVYDGKVEIDQCQSRQPHRLSIQTAKWELQSYSSMTRLHSLNNYREGVMPDIHELWIKSYFALKAVPQGIEFLTNLRTLDLSYCSPSLIGSIEDVESKDYSKADIT</sequence>
<comment type="caution">
    <text evidence="1">The sequence shown here is derived from an EMBL/GenBank/DDBJ whole genome shotgun (WGS) entry which is preliminary data.</text>
</comment>
<dbReference type="AlphaFoldDB" id="A0A6A6L6A8"/>
<evidence type="ECO:0000313" key="2">
    <source>
        <dbReference type="Proteomes" id="UP000467840"/>
    </source>
</evidence>
<evidence type="ECO:0000313" key="1">
    <source>
        <dbReference type="EMBL" id="KAF2296982.1"/>
    </source>
</evidence>
<organism evidence="1 2">
    <name type="scientific">Hevea brasiliensis</name>
    <name type="common">Para rubber tree</name>
    <name type="synonym">Siphonia brasiliensis</name>
    <dbReference type="NCBI Taxonomy" id="3981"/>
    <lineage>
        <taxon>Eukaryota</taxon>
        <taxon>Viridiplantae</taxon>
        <taxon>Streptophyta</taxon>
        <taxon>Embryophyta</taxon>
        <taxon>Tracheophyta</taxon>
        <taxon>Spermatophyta</taxon>
        <taxon>Magnoliopsida</taxon>
        <taxon>eudicotyledons</taxon>
        <taxon>Gunneridae</taxon>
        <taxon>Pentapetalae</taxon>
        <taxon>rosids</taxon>
        <taxon>fabids</taxon>
        <taxon>Malpighiales</taxon>
        <taxon>Euphorbiaceae</taxon>
        <taxon>Crotonoideae</taxon>
        <taxon>Micrandreae</taxon>
        <taxon>Hevea</taxon>
    </lineage>
</organism>
<gene>
    <name evidence="1" type="ORF">GH714_014027</name>
</gene>
<protein>
    <recommendedName>
        <fullName evidence="3">Rx N-terminal domain-containing protein</fullName>
    </recommendedName>
</protein>
<dbReference type="InterPro" id="IPR032675">
    <property type="entry name" value="LRR_dom_sf"/>
</dbReference>
<name>A0A6A6L6A8_HEVBR</name>
<dbReference type="Gene3D" id="3.80.10.10">
    <property type="entry name" value="Ribonuclease Inhibitor"/>
    <property type="match status" value="1"/>
</dbReference>
<keyword evidence="2" id="KW-1185">Reference proteome</keyword>
<proteinExistence type="predicted"/>
<accession>A0A6A6L6A8</accession>
<dbReference type="SUPFAM" id="SSF52058">
    <property type="entry name" value="L domain-like"/>
    <property type="match status" value="1"/>
</dbReference>
<evidence type="ECO:0008006" key="3">
    <source>
        <dbReference type="Google" id="ProtNLM"/>
    </source>
</evidence>